<feature type="non-terminal residue" evidence="1">
    <location>
        <position position="1"/>
    </location>
</feature>
<gene>
    <name evidence="1" type="ORF">S06H3_37568</name>
</gene>
<dbReference type="AlphaFoldDB" id="X1N2T3"/>
<name>X1N2T3_9ZZZZ</name>
<sequence length="59" mass="6867">VFPRRASEASTIVNALTSWGLDDWIEKRRPGHTFDWAIVKRYGRNRLQITRIGVKPKDS</sequence>
<comment type="caution">
    <text evidence="1">The sequence shown here is derived from an EMBL/GenBank/DDBJ whole genome shotgun (WGS) entry which is preliminary data.</text>
</comment>
<organism evidence="1">
    <name type="scientific">marine sediment metagenome</name>
    <dbReference type="NCBI Taxonomy" id="412755"/>
    <lineage>
        <taxon>unclassified sequences</taxon>
        <taxon>metagenomes</taxon>
        <taxon>ecological metagenomes</taxon>
    </lineage>
</organism>
<protein>
    <submittedName>
        <fullName evidence="1">Uncharacterized protein</fullName>
    </submittedName>
</protein>
<proteinExistence type="predicted"/>
<dbReference type="EMBL" id="BARV01022835">
    <property type="protein sequence ID" value="GAI24556.1"/>
    <property type="molecule type" value="Genomic_DNA"/>
</dbReference>
<reference evidence="1" key="1">
    <citation type="journal article" date="2014" name="Front. Microbiol.">
        <title>High frequency of phylogenetically diverse reductive dehalogenase-homologous genes in deep subseafloor sedimentary metagenomes.</title>
        <authorList>
            <person name="Kawai M."/>
            <person name="Futagami T."/>
            <person name="Toyoda A."/>
            <person name="Takaki Y."/>
            <person name="Nishi S."/>
            <person name="Hori S."/>
            <person name="Arai W."/>
            <person name="Tsubouchi T."/>
            <person name="Morono Y."/>
            <person name="Uchiyama I."/>
            <person name="Ito T."/>
            <person name="Fujiyama A."/>
            <person name="Inagaki F."/>
            <person name="Takami H."/>
        </authorList>
    </citation>
    <scope>NUCLEOTIDE SEQUENCE</scope>
    <source>
        <strain evidence="1">Expedition CK06-06</strain>
    </source>
</reference>
<accession>X1N2T3</accession>
<evidence type="ECO:0000313" key="1">
    <source>
        <dbReference type="EMBL" id="GAI24556.1"/>
    </source>
</evidence>